<comment type="caution">
    <text evidence="4">The sequence shown here is derived from an EMBL/GenBank/DDBJ whole genome shotgun (WGS) entry which is preliminary data.</text>
</comment>
<evidence type="ECO:0000256" key="2">
    <source>
        <dbReference type="SAM" id="MobiDB-lite"/>
    </source>
</evidence>
<feature type="compositionally biased region" description="Low complexity" evidence="2">
    <location>
        <begin position="8"/>
        <end position="44"/>
    </location>
</feature>
<proteinExistence type="predicted"/>
<dbReference type="Pfam" id="PF25273">
    <property type="entry name" value="DUF7869"/>
    <property type="match status" value="1"/>
</dbReference>
<dbReference type="AlphaFoldDB" id="A0AAV8ZUT9"/>
<accession>A0AAV8ZUT9</accession>
<sequence>MRCRNKNDSTSGSDDSSSSSDGSTTDSDNSSSTSSSSSRPSSPVDDSDRDPIYVNGSEDESTDFDEGSTDARKKNTRKRKRNPEEWKRNIAKRLRNTGKEYKSLKKGKLNAPKKILPPCTDKCRLKCTTKFPEEDRRYFFEEFWKLGNLQYQRNFVFDHMKTIKPIYRQIVVNRKKERSANKAYYFTKNYEVKQVCFTFFKNTLGVSERFIRTVKSKSVDGFLGEDLRGKKKHSKISEDVKNDMRNHLASIPAVESHYTRANTEKKYIEGGKTVSDLYTDYVTDCEKDGKDYGTLSMYRHLFNYEFNMSFHIPKKDQCLVCHTYRHSSNNEKLQLEQQFQHHEKEKRLSRAEKNQDRANISNLFQVACFDLQAALPVPKGDVSAFYYKSRLNCYNFTVCELIKEKQLGPVNCYFWHEGEGKRGACEIGTCLLKFLENKSSEVNSESLDIVLYSDNCGGQGKNKFIITAYLYAVANYKINSITHKFFVVGHGQNEGDTSHSVIETAIKKARKNGPIYVPAHYSAIIGNAKKKGHRFKVNEMGHVEFYDLKDLTQKVTNSSFNENSQGEKFNFNDIAIIKVDRANTDKFFYKTSYSQKEFKDVIIRISKTRKRLIGFKDYNLVSTYQEPLPIPKKKFDDLQALLQNKSILLAHAQFYTSLKHD</sequence>
<evidence type="ECO:0000313" key="5">
    <source>
        <dbReference type="Proteomes" id="UP001162156"/>
    </source>
</evidence>
<feature type="compositionally biased region" description="Acidic residues" evidence="2">
    <location>
        <begin position="57"/>
        <end position="68"/>
    </location>
</feature>
<evidence type="ECO:0000256" key="1">
    <source>
        <dbReference type="SAM" id="Coils"/>
    </source>
</evidence>
<keyword evidence="5" id="KW-1185">Reference proteome</keyword>
<protein>
    <recommendedName>
        <fullName evidence="3">DUF7869 domain-containing protein</fullName>
    </recommendedName>
</protein>
<gene>
    <name evidence="4" type="ORF">NQ314_000486</name>
</gene>
<name>A0AAV8ZUT9_9CUCU</name>
<feature type="coiled-coil region" evidence="1">
    <location>
        <begin position="325"/>
        <end position="352"/>
    </location>
</feature>
<evidence type="ECO:0000313" key="4">
    <source>
        <dbReference type="EMBL" id="KAJ8971914.1"/>
    </source>
</evidence>
<dbReference type="PANTHER" id="PTHR10773">
    <property type="entry name" value="DNA-DIRECTED RNA POLYMERASES I, II, AND III SUBUNIT RPABC2"/>
    <property type="match status" value="1"/>
</dbReference>
<feature type="region of interest" description="Disordered" evidence="2">
    <location>
        <begin position="1"/>
        <end position="86"/>
    </location>
</feature>
<evidence type="ECO:0000259" key="3">
    <source>
        <dbReference type="Pfam" id="PF25273"/>
    </source>
</evidence>
<organism evidence="4 5">
    <name type="scientific">Rhamnusium bicolor</name>
    <dbReference type="NCBI Taxonomy" id="1586634"/>
    <lineage>
        <taxon>Eukaryota</taxon>
        <taxon>Metazoa</taxon>
        <taxon>Ecdysozoa</taxon>
        <taxon>Arthropoda</taxon>
        <taxon>Hexapoda</taxon>
        <taxon>Insecta</taxon>
        <taxon>Pterygota</taxon>
        <taxon>Neoptera</taxon>
        <taxon>Endopterygota</taxon>
        <taxon>Coleoptera</taxon>
        <taxon>Polyphaga</taxon>
        <taxon>Cucujiformia</taxon>
        <taxon>Chrysomeloidea</taxon>
        <taxon>Cerambycidae</taxon>
        <taxon>Lepturinae</taxon>
        <taxon>Rhagiini</taxon>
        <taxon>Rhamnusium</taxon>
    </lineage>
</organism>
<dbReference type="Proteomes" id="UP001162156">
    <property type="component" value="Unassembled WGS sequence"/>
</dbReference>
<feature type="domain" description="DUF7869" evidence="3">
    <location>
        <begin position="429"/>
        <end position="556"/>
    </location>
</feature>
<keyword evidence="1" id="KW-0175">Coiled coil</keyword>
<dbReference type="InterPro" id="IPR057191">
    <property type="entry name" value="DUF7869"/>
</dbReference>
<reference evidence="4" key="1">
    <citation type="journal article" date="2023" name="Insect Mol. Biol.">
        <title>Genome sequencing provides insights into the evolution of gene families encoding plant cell wall-degrading enzymes in longhorned beetles.</title>
        <authorList>
            <person name="Shin N.R."/>
            <person name="Okamura Y."/>
            <person name="Kirsch R."/>
            <person name="Pauchet Y."/>
        </authorList>
    </citation>
    <scope>NUCLEOTIDE SEQUENCE</scope>
    <source>
        <strain evidence="4">RBIC_L_NR</strain>
    </source>
</reference>
<dbReference type="PANTHER" id="PTHR10773:SF19">
    <property type="match status" value="1"/>
</dbReference>
<dbReference type="EMBL" id="JANEYF010000145">
    <property type="protein sequence ID" value="KAJ8971914.1"/>
    <property type="molecule type" value="Genomic_DNA"/>
</dbReference>